<feature type="region of interest" description="Disordered" evidence="1">
    <location>
        <begin position="1"/>
        <end position="126"/>
    </location>
</feature>
<protein>
    <submittedName>
        <fullName evidence="2">Uncharacterized protein</fullName>
    </submittedName>
</protein>
<evidence type="ECO:0000256" key="1">
    <source>
        <dbReference type="SAM" id="MobiDB-lite"/>
    </source>
</evidence>
<accession>A0AAP0EKB3</accession>
<organism evidence="2 3">
    <name type="scientific">Stephania cephalantha</name>
    <dbReference type="NCBI Taxonomy" id="152367"/>
    <lineage>
        <taxon>Eukaryota</taxon>
        <taxon>Viridiplantae</taxon>
        <taxon>Streptophyta</taxon>
        <taxon>Embryophyta</taxon>
        <taxon>Tracheophyta</taxon>
        <taxon>Spermatophyta</taxon>
        <taxon>Magnoliopsida</taxon>
        <taxon>Ranunculales</taxon>
        <taxon>Menispermaceae</taxon>
        <taxon>Menispermoideae</taxon>
        <taxon>Cissampelideae</taxon>
        <taxon>Stephania</taxon>
    </lineage>
</organism>
<feature type="compositionally biased region" description="Basic residues" evidence="1">
    <location>
        <begin position="35"/>
        <end position="48"/>
    </location>
</feature>
<feature type="compositionally biased region" description="Basic and acidic residues" evidence="1">
    <location>
        <begin position="14"/>
        <end position="34"/>
    </location>
</feature>
<evidence type="ECO:0000313" key="3">
    <source>
        <dbReference type="Proteomes" id="UP001419268"/>
    </source>
</evidence>
<reference evidence="2 3" key="1">
    <citation type="submission" date="2024-01" db="EMBL/GenBank/DDBJ databases">
        <title>Genome assemblies of Stephania.</title>
        <authorList>
            <person name="Yang L."/>
        </authorList>
    </citation>
    <scope>NUCLEOTIDE SEQUENCE [LARGE SCALE GENOMIC DNA]</scope>
    <source>
        <strain evidence="2">JXDWG</strain>
        <tissue evidence="2">Leaf</tissue>
    </source>
</reference>
<keyword evidence="3" id="KW-1185">Reference proteome</keyword>
<name>A0AAP0EKB3_9MAGN</name>
<dbReference type="AlphaFoldDB" id="A0AAP0EKB3"/>
<gene>
    <name evidence="2" type="ORF">Scep_026530</name>
</gene>
<dbReference type="Proteomes" id="UP001419268">
    <property type="component" value="Unassembled WGS sequence"/>
</dbReference>
<comment type="caution">
    <text evidence="2">The sequence shown here is derived from an EMBL/GenBank/DDBJ whole genome shotgun (WGS) entry which is preliminary data.</text>
</comment>
<feature type="compositionally biased region" description="Basic and acidic residues" evidence="1">
    <location>
        <begin position="83"/>
        <end position="126"/>
    </location>
</feature>
<feature type="compositionally biased region" description="Basic and acidic residues" evidence="1">
    <location>
        <begin position="50"/>
        <end position="75"/>
    </location>
</feature>
<dbReference type="EMBL" id="JBBNAG010000011">
    <property type="protein sequence ID" value="KAK9095061.1"/>
    <property type="molecule type" value="Genomic_DNA"/>
</dbReference>
<evidence type="ECO:0000313" key="2">
    <source>
        <dbReference type="EMBL" id="KAK9095061.1"/>
    </source>
</evidence>
<sequence length="126" mass="14011">MDVGDLVEGASADSAEKAKGKMAGEGRKANEGRRQRGGSRNRRRRGGGRCRGERGGWEQRGEGRRSVQRERKMDKISNSVLAARRESKPAEEGRRLVQRRERTMGAERSGEVACAEREEVGENLSK</sequence>
<proteinExistence type="predicted"/>